<sequence length="225" mass="25136">MESDAVATSVVCHHRSLLLSCRRKWNRGEREPSSHLARAVVCAPSPLKEEAVHAYRSPMESALPSRVREGGVAACAAALPPSPLGFRCYRRWFTMEESGSKERELEEEKNTKRRNWDRSLKSATTTVEPCWNWCCFWRFGREACSDLLLVLVLAAAGASAAISAAIKAIDLVPIPPFLRPAATLFSLFTARTIIGDTVKLLELLLLLMRVRTKLESRLILWVSTN</sequence>
<dbReference type="AlphaFoldDB" id="A0A6B9V9R3"/>
<reference evidence="2 3" key="1">
    <citation type="submission" date="2020-01" db="EMBL/GenBank/DDBJ databases">
        <title>Genome sequence of Arachis hypogaea, cultivar Shitouqi.</title>
        <authorList>
            <person name="Zhuang W."/>
            <person name="Chen H."/>
            <person name="Varshney R."/>
            <person name="Wang D."/>
            <person name="Ming R."/>
        </authorList>
    </citation>
    <scope>NUCLEOTIDE SEQUENCE [LARGE SCALE GENOMIC DNA]</scope>
    <source>
        <tissue evidence="2">Young leaf</tissue>
    </source>
</reference>
<gene>
    <name evidence="2" type="ORF">DS421_19g655600</name>
</gene>
<accession>A0A6B9V9R3</accession>
<dbReference type="Proteomes" id="UP000464620">
    <property type="component" value="Chromosome B09"/>
</dbReference>
<evidence type="ECO:0000256" key="1">
    <source>
        <dbReference type="SAM" id="Phobius"/>
    </source>
</evidence>
<evidence type="ECO:0000313" key="3">
    <source>
        <dbReference type="Proteomes" id="UP000464620"/>
    </source>
</evidence>
<keyword evidence="1" id="KW-0472">Membrane</keyword>
<keyword evidence="1" id="KW-0812">Transmembrane</keyword>
<name>A0A6B9V9R3_ARAHY</name>
<dbReference type="EMBL" id="CP031001">
    <property type="protein sequence ID" value="QHN77765.1"/>
    <property type="molecule type" value="Genomic_DNA"/>
</dbReference>
<evidence type="ECO:0000313" key="2">
    <source>
        <dbReference type="EMBL" id="QHN77765.1"/>
    </source>
</evidence>
<protein>
    <submittedName>
        <fullName evidence="2">Uncharacterized protein</fullName>
    </submittedName>
</protein>
<proteinExistence type="predicted"/>
<feature type="transmembrane region" description="Helical" evidence="1">
    <location>
        <begin position="147"/>
        <end position="169"/>
    </location>
</feature>
<organism evidence="2 3">
    <name type="scientific">Arachis hypogaea</name>
    <name type="common">Peanut</name>
    <dbReference type="NCBI Taxonomy" id="3818"/>
    <lineage>
        <taxon>Eukaryota</taxon>
        <taxon>Viridiplantae</taxon>
        <taxon>Streptophyta</taxon>
        <taxon>Embryophyta</taxon>
        <taxon>Tracheophyta</taxon>
        <taxon>Spermatophyta</taxon>
        <taxon>Magnoliopsida</taxon>
        <taxon>eudicotyledons</taxon>
        <taxon>Gunneridae</taxon>
        <taxon>Pentapetalae</taxon>
        <taxon>rosids</taxon>
        <taxon>fabids</taxon>
        <taxon>Fabales</taxon>
        <taxon>Fabaceae</taxon>
        <taxon>Papilionoideae</taxon>
        <taxon>50 kb inversion clade</taxon>
        <taxon>dalbergioids sensu lato</taxon>
        <taxon>Dalbergieae</taxon>
        <taxon>Pterocarpus clade</taxon>
        <taxon>Arachis</taxon>
    </lineage>
</organism>
<feature type="transmembrane region" description="Helical" evidence="1">
    <location>
        <begin position="181"/>
        <end position="207"/>
    </location>
</feature>
<keyword evidence="1" id="KW-1133">Transmembrane helix</keyword>